<dbReference type="UniPathway" id="UPA00164"/>
<keyword evidence="8 9" id="KW-0119">Carbohydrate metabolism</keyword>
<evidence type="ECO:0000256" key="8">
    <source>
        <dbReference type="ARBA" id="ARBA00023277"/>
    </source>
</evidence>
<dbReference type="AlphaFoldDB" id="D1CE93"/>
<dbReference type="InterPro" id="IPR044143">
    <property type="entry name" value="GlgB_N_E_set_prok"/>
</dbReference>
<dbReference type="SUPFAM" id="SSF81296">
    <property type="entry name" value="E set domains"/>
    <property type="match status" value="2"/>
</dbReference>
<dbReference type="Gene3D" id="3.20.20.80">
    <property type="entry name" value="Glycosidases"/>
    <property type="match status" value="1"/>
</dbReference>
<dbReference type="NCBIfam" id="TIGR01515">
    <property type="entry name" value="branching_enzym"/>
    <property type="match status" value="1"/>
</dbReference>
<dbReference type="RefSeq" id="WP_012874284.1">
    <property type="nucleotide sequence ID" value="NC_013525.1"/>
</dbReference>
<dbReference type="PANTHER" id="PTHR43651:SF3">
    <property type="entry name" value="1,4-ALPHA-GLUCAN-BRANCHING ENZYME"/>
    <property type="match status" value="1"/>
</dbReference>
<keyword evidence="7 9" id="KW-0320">Glycogen biosynthesis</keyword>
<dbReference type="GO" id="GO:0043169">
    <property type="term" value="F:cation binding"/>
    <property type="evidence" value="ECO:0007669"/>
    <property type="project" value="InterPro"/>
</dbReference>
<dbReference type="InterPro" id="IPR004193">
    <property type="entry name" value="Glyco_hydro_13_N"/>
</dbReference>
<dbReference type="GO" id="GO:0005829">
    <property type="term" value="C:cytosol"/>
    <property type="evidence" value="ECO:0007669"/>
    <property type="project" value="TreeGrafter"/>
</dbReference>
<evidence type="ECO:0000256" key="1">
    <source>
        <dbReference type="ARBA" id="ARBA00000826"/>
    </source>
</evidence>
<dbReference type="InterPro" id="IPR013783">
    <property type="entry name" value="Ig-like_fold"/>
</dbReference>
<evidence type="ECO:0000256" key="4">
    <source>
        <dbReference type="ARBA" id="ARBA00022600"/>
    </source>
</evidence>
<keyword evidence="5 9" id="KW-0328">Glycosyltransferase</keyword>
<sequence>MQIEGACRIEDLINGTCYDPHSILGMHPVERNGRRCIELRVWVPGAIKVSALDYKTNEEILPLERVHEAGFFIGTFPTRTEVFPYRLRISTAHHTWVQEDPYRFLPTIGELDLYYIGEGTHRKLYEVLGAHLREIDGVKGVSFAVWAPNARGVSVIGDFNGWDKRRYPMRVLGSSGVWEIFLPGVQVGEKYKYAINGADGIEREKADPLAFYSELRPRTASIIYDLSGYKWKDREWMLRRLENNPYKKPMNIYEVHLGSWKRHPDGSWLSYRELADELVPYVKRMGFNYVEFMPLLEHPYDGSWGYQVTGFYSATSRFGTPDDLRYLIDRCHQAGIGVIIDWVPAHFAVDEHGLCRFDGTYLYEHEDIRRRFQPDWGTFSFNYGRNEVRNFLTASALFWVKEFHVDGLRVDGVSSMLYLDYSRGPGEWTPNKYGGRENLEAIDFLREMNSLVYAEGEGAITIAEESTAWPGVSRPVYLGGLGFGFKWNMGWMHDTLEYFRKDPIYRKYHHNDLTFSMVYAYNENFILSLSHDEVVHGKGSLVNKMPGDEWQQFANLRLLFAYQWAHPGKKLIFMGDEFGQRSEWNHDWQLDWWVLQFGYHQGVQRLLQDLNRLYLHEPALYRLDHDPKGFTWLDYSDWENSVISFARWSGDGNNHIVCAFNFTPVPRYNYRIPAPHLGKYREVLNTDAQIYGGSGIGNMGEVSSEVVMHNGHPYSVAITLPPLGAVFFKPM</sequence>
<dbReference type="FunFam" id="3.20.20.80:FF:000003">
    <property type="entry name" value="1,4-alpha-glucan branching enzyme GlgB"/>
    <property type="match status" value="1"/>
</dbReference>
<dbReference type="CAZy" id="CBM48">
    <property type="family name" value="Carbohydrate-Binding Module Family 48"/>
</dbReference>
<dbReference type="InterPro" id="IPR054169">
    <property type="entry name" value="GlgB_N"/>
</dbReference>
<evidence type="ECO:0000256" key="9">
    <source>
        <dbReference type="HAMAP-Rule" id="MF_00685"/>
    </source>
</evidence>
<dbReference type="InterPro" id="IPR013780">
    <property type="entry name" value="Glyco_hydro_b"/>
</dbReference>
<dbReference type="SUPFAM" id="SSF51011">
    <property type="entry name" value="Glycosyl hydrolase domain"/>
    <property type="match status" value="1"/>
</dbReference>
<dbReference type="Pfam" id="PF00128">
    <property type="entry name" value="Alpha-amylase"/>
    <property type="match status" value="2"/>
</dbReference>
<dbReference type="GO" id="GO:0005978">
    <property type="term" value="P:glycogen biosynthetic process"/>
    <property type="evidence" value="ECO:0007669"/>
    <property type="project" value="UniProtKB-UniRule"/>
</dbReference>
<dbReference type="InterPro" id="IPR014756">
    <property type="entry name" value="Ig_E-set"/>
</dbReference>
<dbReference type="PIRSF" id="PIRSF000463">
    <property type="entry name" value="GlgB"/>
    <property type="match status" value="1"/>
</dbReference>
<keyword evidence="4 9" id="KW-0321">Glycogen metabolism</keyword>
<dbReference type="InterPro" id="IPR037439">
    <property type="entry name" value="Branching_enzy"/>
</dbReference>
<name>D1CE93_THET1</name>
<dbReference type="SUPFAM" id="SSF51445">
    <property type="entry name" value="(Trans)glycosidases"/>
    <property type="match status" value="1"/>
</dbReference>
<feature type="domain" description="Glycosyl hydrolase family 13 catalytic" evidence="11">
    <location>
        <begin position="254"/>
        <end position="616"/>
    </location>
</feature>
<dbReference type="STRING" id="525904.Tter_0327"/>
<evidence type="ECO:0000259" key="11">
    <source>
        <dbReference type="SMART" id="SM00642"/>
    </source>
</evidence>
<comment type="function">
    <text evidence="9">Catalyzes the formation of the alpha-1,6-glucosidic linkages in glycogen by scission of a 1,4-alpha-linked oligosaccharide from growing alpha-1,4-glucan chains and the subsequent attachment of the oligosaccharide to the alpha-1,6 position.</text>
</comment>
<gene>
    <name evidence="9" type="primary">glgB</name>
    <name evidence="12" type="ordered locus">Tter_0327</name>
</gene>
<dbReference type="EMBL" id="CP001825">
    <property type="protein sequence ID" value="ACZ41249.1"/>
    <property type="molecule type" value="Genomic_DNA"/>
</dbReference>
<comment type="subunit">
    <text evidence="9">Monomer.</text>
</comment>
<dbReference type="SMART" id="SM00642">
    <property type="entry name" value="Aamy"/>
    <property type="match status" value="1"/>
</dbReference>
<dbReference type="EC" id="2.4.1.18" evidence="9"/>
<dbReference type="Proteomes" id="UP000000323">
    <property type="component" value="Chromosome 1"/>
</dbReference>
<dbReference type="FunFam" id="2.60.40.1180:FF:000002">
    <property type="entry name" value="1,4-alpha-glucan branching enzyme GlgB"/>
    <property type="match status" value="1"/>
</dbReference>
<dbReference type="InterPro" id="IPR017853">
    <property type="entry name" value="GH"/>
</dbReference>
<comment type="catalytic activity">
    <reaction evidence="1 9">
        <text>Transfers a segment of a (1-&gt;4)-alpha-D-glucan chain to a primary hydroxy group in a similar glucan chain.</text>
        <dbReference type="EC" id="2.4.1.18"/>
    </reaction>
</comment>
<dbReference type="InterPro" id="IPR006407">
    <property type="entry name" value="GlgB"/>
</dbReference>
<dbReference type="eggNOG" id="COG0296">
    <property type="taxonomic scope" value="Bacteria"/>
</dbReference>
<evidence type="ECO:0000256" key="6">
    <source>
        <dbReference type="ARBA" id="ARBA00022679"/>
    </source>
</evidence>
<evidence type="ECO:0000313" key="13">
    <source>
        <dbReference type="Proteomes" id="UP000000323"/>
    </source>
</evidence>
<dbReference type="Pfam" id="PF22019">
    <property type="entry name" value="GlgB_N"/>
    <property type="match status" value="1"/>
</dbReference>
<dbReference type="Gene3D" id="2.60.40.1180">
    <property type="entry name" value="Golgi alpha-mannosidase II"/>
    <property type="match status" value="1"/>
</dbReference>
<dbReference type="HAMAP" id="MF_00685">
    <property type="entry name" value="GlgB"/>
    <property type="match status" value="1"/>
</dbReference>
<keyword evidence="13" id="KW-1185">Reference proteome</keyword>
<evidence type="ECO:0000256" key="10">
    <source>
        <dbReference type="PIRSR" id="PIRSR000463-1"/>
    </source>
</evidence>
<dbReference type="Pfam" id="PF02806">
    <property type="entry name" value="Alpha-amylase_C"/>
    <property type="match status" value="1"/>
</dbReference>
<dbReference type="NCBIfam" id="NF003811">
    <property type="entry name" value="PRK05402.1"/>
    <property type="match status" value="1"/>
</dbReference>
<keyword evidence="6 9" id="KW-0808">Transferase</keyword>
<organism evidence="12 13">
    <name type="scientific">Thermobaculum terrenum (strain ATCC BAA-798 / CCMEE 7001 / YNP1)</name>
    <dbReference type="NCBI Taxonomy" id="525904"/>
    <lineage>
        <taxon>Bacteria</taxon>
        <taxon>Bacillati</taxon>
        <taxon>Chloroflexota</taxon>
        <taxon>Chloroflexia</taxon>
        <taxon>Candidatus Thermobaculales</taxon>
        <taxon>Candidatus Thermobaculaceae</taxon>
        <taxon>Thermobaculum</taxon>
    </lineage>
</organism>
<dbReference type="InterPro" id="IPR006047">
    <property type="entry name" value="GH13_cat_dom"/>
</dbReference>
<evidence type="ECO:0000256" key="5">
    <source>
        <dbReference type="ARBA" id="ARBA00022676"/>
    </source>
</evidence>
<comment type="pathway">
    <text evidence="2 9">Glycan biosynthesis; glycogen biosynthesis.</text>
</comment>
<dbReference type="FunFam" id="2.60.40.10:FF:000169">
    <property type="entry name" value="1,4-alpha-glucan branching enzyme GlgB"/>
    <property type="match status" value="1"/>
</dbReference>
<dbReference type="GO" id="GO:0004553">
    <property type="term" value="F:hydrolase activity, hydrolyzing O-glycosyl compounds"/>
    <property type="evidence" value="ECO:0007669"/>
    <property type="project" value="InterPro"/>
</dbReference>
<dbReference type="InterPro" id="IPR006048">
    <property type="entry name" value="A-amylase/branching_C"/>
</dbReference>
<evidence type="ECO:0000256" key="3">
    <source>
        <dbReference type="ARBA" id="ARBA00009000"/>
    </source>
</evidence>
<dbReference type="NCBIfam" id="NF008967">
    <property type="entry name" value="PRK12313.1"/>
    <property type="match status" value="1"/>
</dbReference>
<feature type="active site" description="Nucleophile" evidence="9 10">
    <location>
        <position position="411"/>
    </location>
</feature>
<dbReference type="PANTHER" id="PTHR43651">
    <property type="entry name" value="1,4-ALPHA-GLUCAN-BRANCHING ENZYME"/>
    <property type="match status" value="1"/>
</dbReference>
<dbReference type="KEGG" id="ttr:Tter_0327"/>
<dbReference type="HOGENOM" id="CLU_004245_3_2_0"/>
<evidence type="ECO:0000256" key="2">
    <source>
        <dbReference type="ARBA" id="ARBA00004964"/>
    </source>
</evidence>
<dbReference type="GO" id="GO:0003844">
    <property type="term" value="F:1,4-alpha-glucan branching enzyme activity"/>
    <property type="evidence" value="ECO:0007669"/>
    <property type="project" value="UniProtKB-UniRule"/>
</dbReference>
<accession>D1CE93</accession>
<dbReference type="Pfam" id="PF02922">
    <property type="entry name" value="CBM_48"/>
    <property type="match status" value="1"/>
</dbReference>
<feature type="active site" description="Proton donor" evidence="9 10">
    <location>
        <position position="464"/>
    </location>
</feature>
<dbReference type="Gene3D" id="2.60.40.10">
    <property type="entry name" value="Immunoglobulins"/>
    <property type="match status" value="2"/>
</dbReference>
<proteinExistence type="inferred from homology"/>
<evidence type="ECO:0000313" key="12">
    <source>
        <dbReference type="EMBL" id="ACZ41249.1"/>
    </source>
</evidence>
<comment type="similarity">
    <text evidence="3 9">Belongs to the glycosyl hydrolase 13 family. GlgB subfamily.</text>
</comment>
<dbReference type="CDD" id="cd02855">
    <property type="entry name" value="E_set_GBE_prok_N"/>
    <property type="match status" value="1"/>
</dbReference>
<protein>
    <recommendedName>
        <fullName evidence="9">1,4-alpha-glucan branching enzyme GlgB</fullName>
        <ecNumber evidence="9">2.4.1.18</ecNumber>
    </recommendedName>
    <alternativeName>
        <fullName evidence="9">1,4-alpha-D-glucan:1,4-alpha-D-glucan 6-glucosyl-transferase</fullName>
    </alternativeName>
    <alternativeName>
        <fullName evidence="9">Alpha-(1-&gt;4)-glucan branching enzyme</fullName>
    </alternativeName>
    <alternativeName>
        <fullName evidence="9">Glycogen branching enzyme</fullName>
        <shortName evidence="9">BE</shortName>
    </alternativeName>
</protein>
<dbReference type="CDD" id="cd11322">
    <property type="entry name" value="AmyAc_Glg_BE"/>
    <property type="match status" value="1"/>
</dbReference>
<evidence type="ECO:0000256" key="7">
    <source>
        <dbReference type="ARBA" id="ARBA00023056"/>
    </source>
</evidence>
<reference evidence="13" key="1">
    <citation type="journal article" date="2010" name="Stand. Genomic Sci.">
        <title>Complete genome sequence of 'Thermobaculum terrenum' type strain (YNP1).</title>
        <authorList>
            <person name="Kiss H."/>
            <person name="Cleland D."/>
            <person name="Lapidus A."/>
            <person name="Lucas S."/>
            <person name="Glavina Del Rio T."/>
            <person name="Nolan M."/>
            <person name="Tice H."/>
            <person name="Han C."/>
            <person name="Goodwin L."/>
            <person name="Pitluck S."/>
            <person name="Liolios K."/>
            <person name="Ivanova N."/>
            <person name="Mavromatis K."/>
            <person name="Ovchinnikova G."/>
            <person name="Pati A."/>
            <person name="Chen A."/>
            <person name="Palaniappan K."/>
            <person name="Land M."/>
            <person name="Hauser L."/>
            <person name="Chang Y."/>
            <person name="Jeffries C."/>
            <person name="Lu M."/>
            <person name="Brettin T."/>
            <person name="Detter J."/>
            <person name="Goker M."/>
            <person name="Tindall B."/>
            <person name="Beck B."/>
            <person name="McDermott T."/>
            <person name="Woyke T."/>
            <person name="Bristow J."/>
            <person name="Eisen J."/>
            <person name="Markowitz V."/>
            <person name="Hugenholtz P."/>
            <person name="Kyrpides N."/>
            <person name="Klenk H."/>
            <person name="Cheng J."/>
        </authorList>
    </citation>
    <scope>NUCLEOTIDE SEQUENCE [LARGE SCALE GENOMIC DNA]</scope>
    <source>
        <strain evidence="13">ATCC BAA-798 / YNP1</strain>
    </source>
</reference>
<dbReference type="CAZy" id="GH13">
    <property type="family name" value="Glycoside Hydrolase Family 13"/>
</dbReference>